<protein>
    <submittedName>
        <fullName evidence="3">Uncharacterized protein</fullName>
    </submittedName>
</protein>
<dbReference type="Proteomes" id="UP000694396">
    <property type="component" value="Unplaced"/>
</dbReference>
<keyword evidence="2" id="KW-0812">Transmembrane</keyword>
<sequence>MRRGEGEGRVQLSKRAEEWRMNPPSAPPARWVLSAVNSLKLFNFNRGGAALTGGRSPSRCLPGAGRERPGEGRGGGGGIMKLNRHSVLRLFALLLMSLAAWYLGYFVAASVPQSTVSMAALREVGKKPVLRAPAPKRQKCDHWSPCPPGNFAYRILSGGGKHKRAKICFEDEQFMNEFGSGINIAIVNYKTGKFSSMKFFEMWEGGKEKSSTELLLLFQH</sequence>
<feature type="transmembrane region" description="Helical" evidence="2">
    <location>
        <begin position="87"/>
        <end position="108"/>
    </location>
</feature>
<feature type="region of interest" description="Disordered" evidence="1">
    <location>
        <begin position="1"/>
        <end position="21"/>
    </location>
</feature>
<dbReference type="PANTHER" id="PTHR14592">
    <property type="entry name" value="UNCHARACTERIZED FAM3"/>
    <property type="match status" value="1"/>
</dbReference>
<evidence type="ECO:0000313" key="3">
    <source>
        <dbReference type="Ensembl" id="ENSCRFP00000012547.1"/>
    </source>
</evidence>
<keyword evidence="2" id="KW-1133">Transmembrane helix</keyword>
<accession>A0A8C3QY28</accession>
<reference evidence="3" key="2">
    <citation type="submission" date="2025-09" db="UniProtKB">
        <authorList>
            <consortium name="Ensembl"/>
        </authorList>
    </citation>
    <scope>IDENTIFICATION</scope>
</reference>
<dbReference type="AlphaFoldDB" id="A0A8C3QY28"/>
<feature type="compositionally biased region" description="Basic and acidic residues" evidence="1">
    <location>
        <begin position="1"/>
        <end position="20"/>
    </location>
</feature>
<name>A0A8C3QY28_9PASS</name>
<evidence type="ECO:0000256" key="2">
    <source>
        <dbReference type="SAM" id="Phobius"/>
    </source>
</evidence>
<keyword evidence="2" id="KW-0472">Membrane</keyword>
<dbReference type="InterPro" id="IPR039220">
    <property type="entry name" value="FAM3"/>
</dbReference>
<keyword evidence="4" id="KW-1185">Reference proteome</keyword>
<organism evidence="3 4">
    <name type="scientific">Cyanoderma ruficeps</name>
    <name type="common">rufous-capped babbler</name>
    <dbReference type="NCBI Taxonomy" id="181631"/>
    <lineage>
        <taxon>Eukaryota</taxon>
        <taxon>Metazoa</taxon>
        <taxon>Chordata</taxon>
        <taxon>Craniata</taxon>
        <taxon>Vertebrata</taxon>
        <taxon>Euteleostomi</taxon>
        <taxon>Archelosauria</taxon>
        <taxon>Archosauria</taxon>
        <taxon>Dinosauria</taxon>
        <taxon>Saurischia</taxon>
        <taxon>Theropoda</taxon>
        <taxon>Coelurosauria</taxon>
        <taxon>Aves</taxon>
        <taxon>Neognathae</taxon>
        <taxon>Neoaves</taxon>
        <taxon>Telluraves</taxon>
        <taxon>Australaves</taxon>
        <taxon>Passeriformes</taxon>
        <taxon>Sylvioidea</taxon>
        <taxon>Timaliidae</taxon>
        <taxon>Cyanoderma</taxon>
    </lineage>
</organism>
<reference evidence="3" key="1">
    <citation type="submission" date="2025-08" db="UniProtKB">
        <authorList>
            <consortium name="Ensembl"/>
        </authorList>
    </citation>
    <scope>IDENTIFICATION</scope>
</reference>
<feature type="region of interest" description="Disordered" evidence="1">
    <location>
        <begin position="53"/>
        <end position="77"/>
    </location>
</feature>
<dbReference type="Ensembl" id="ENSCRFT00000012977.1">
    <property type="protein sequence ID" value="ENSCRFP00000012547.1"/>
    <property type="gene ID" value="ENSCRFG00000009735.1"/>
</dbReference>
<evidence type="ECO:0000313" key="4">
    <source>
        <dbReference type="Proteomes" id="UP000694396"/>
    </source>
</evidence>
<proteinExistence type="predicted"/>
<evidence type="ECO:0000256" key="1">
    <source>
        <dbReference type="SAM" id="MobiDB-lite"/>
    </source>
</evidence>